<keyword evidence="4" id="KW-0186">Copper</keyword>
<evidence type="ECO:0000256" key="2">
    <source>
        <dbReference type="ARBA" id="ARBA00022723"/>
    </source>
</evidence>
<dbReference type="InterPro" id="IPR014755">
    <property type="entry name" value="Cu-Rt/internalin_Ig-like"/>
</dbReference>
<organism evidence="9 10">
    <name type="scientific">Aeromicrobium phoceense</name>
    <dbReference type="NCBI Taxonomy" id="2754045"/>
    <lineage>
        <taxon>Bacteria</taxon>
        <taxon>Bacillati</taxon>
        <taxon>Actinomycetota</taxon>
        <taxon>Actinomycetes</taxon>
        <taxon>Propionibacteriales</taxon>
        <taxon>Nocardioidaceae</taxon>
        <taxon>Aeromicrobium</taxon>
    </lineage>
</organism>
<dbReference type="PANTHER" id="PTHR34820">
    <property type="entry name" value="INNER MEMBRANE PROTEIN YEBZ"/>
    <property type="match status" value="1"/>
</dbReference>
<keyword evidence="6" id="KW-0472">Membrane</keyword>
<evidence type="ECO:0000256" key="5">
    <source>
        <dbReference type="SAM" id="MobiDB-lite"/>
    </source>
</evidence>
<keyword evidence="6" id="KW-0812">Transmembrane</keyword>
<dbReference type="GO" id="GO:0005886">
    <property type="term" value="C:plasma membrane"/>
    <property type="evidence" value="ECO:0007669"/>
    <property type="project" value="TreeGrafter"/>
</dbReference>
<comment type="subcellular location">
    <subcellularLocation>
        <location evidence="1">Cell envelope</location>
    </subcellularLocation>
</comment>
<dbReference type="GO" id="GO:0005507">
    <property type="term" value="F:copper ion binding"/>
    <property type="evidence" value="ECO:0007669"/>
    <property type="project" value="InterPro"/>
</dbReference>
<evidence type="ECO:0000313" key="10">
    <source>
        <dbReference type="Proteomes" id="UP000550354"/>
    </source>
</evidence>
<keyword evidence="3 7" id="KW-0732">Signal</keyword>
<comment type="caution">
    <text evidence="9">The sequence shown here is derived from an EMBL/GenBank/DDBJ whole genome shotgun (WGS) entry which is preliminary data.</text>
</comment>
<evidence type="ECO:0000256" key="7">
    <source>
        <dbReference type="SAM" id="SignalP"/>
    </source>
</evidence>
<evidence type="ECO:0000256" key="1">
    <source>
        <dbReference type="ARBA" id="ARBA00004196"/>
    </source>
</evidence>
<evidence type="ECO:0000313" key="9">
    <source>
        <dbReference type="EMBL" id="MBA4609039.1"/>
    </source>
</evidence>
<feature type="chain" id="PRO_5032836051" evidence="7">
    <location>
        <begin position="24"/>
        <end position="194"/>
    </location>
</feature>
<keyword evidence="6" id="KW-1133">Transmembrane helix</keyword>
<accession>A0A838XC37</accession>
<dbReference type="SUPFAM" id="SSF81296">
    <property type="entry name" value="E set domains"/>
    <property type="match status" value="1"/>
</dbReference>
<feature type="domain" description="CopC" evidence="8">
    <location>
        <begin position="24"/>
        <end position="114"/>
    </location>
</feature>
<dbReference type="Gene3D" id="2.60.40.1220">
    <property type="match status" value="1"/>
</dbReference>
<keyword evidence="10" id="KW-1185">Reference proteome</keyword>
<dbReference type="GO" id="GO:0042597">
    <property type="term" value="C:periplasmic space"/>
    <property type="evidence" value="ECO:0007669"/>
    <property type="project" value="InterPro"/>
</dbReference>
<dbReference type="Proteomes" id="UP000550354">
    <property type="component" value="Unassembled WGS sequence"/>
</dbReference>
<evidence type="ECO:0000256" key="4">
    <source>
        <dbReference type="ARBA" id="ARBA00023008"/>
    </source>
</evidence>
<feature type="signal peptide" evidence="7">
    <location>
        <begin position="1"/>
        <end position="23"/>
    </location>
</feature>
<dbReference type="GO" id="GO:0046688">
    <property type="term" value="P:response to copper ion"/>
    <property type="evidence" value="ECO:0007669"/>
    <property type="project" value="InterPro"/>
</dbReference>
<gene>
    <name evidence="9" type="ORF">H1W00_11175</name>
</gene>
<dbReference type="EMBL" id="JACEOG010000001">
    <property type="protein sequence ID" value="MBA4609039.1"/>
    <property type="molecule type" value="Genomic_DNA"/>
</dbReference>
<evidence type="ECO:0000256" key="6">
    <source>
        <dbReference type="SAM" id="Phobius"/>
    </source>
</evidence>
<dbReference type="Pfam" id="PF04234">
    <property type="entry name" value="CopC"/>
    <property type="match status" value="1"/>
</dbReference>
<sequence>MRLTSLVLLVTAVILGWSVPARAHTSLISSDPTDGARLEAVPERVVLTFTENLREPSEVGVSVDGKAVDAEVQVDGPRVVVTPSSEAPDGAYEVNYRVVSVDGHPIIGTTRFTVTDPDAVANEAPADEGTPTTVPSEEISADPADPAETSADAKDDSVWSSPLVLGALVVVVVLAIGGATVLRRRSTSSDDDRP</sequence>
<evidence type="ECO:0000259" key="8">
    <source>
        <dbReference type="Pfam" id="PF04234"/>
    </source>
</evidence>
<feature type="transmembrane region" description="Helical" evidence="6">
    <location>
        <begin position="163"/>
        <end position="182"/>
    </location>
</feature>
<evidence type="ECO:0000256" key="3">
    <source>
        <dbReference type="ARBA" id="ARBA00022729"/>
    </source>
</evidence>
<dbReference type="InterPro" id="IPR032694">
    <property type="entry name" value="CopC/D"/>
</dbReference>
<keyword evidence="2" id="KW-0479">Metal-binding</keyword>
<dbReference type="InterPro" id="IPR014756">
    <property type="entry name" value="Ig_E-set"/>
</dbReference>
<dbReference type="GO" id="GO:0006825">
    <property type="term" value="P:copper ion transport"/>
    <property type="evidence" value="ECO:0007669"/>
    <property type="project" value="InterPro"/>
</dbReference>
<dbReference type="InterPro" id="IPR007348">
    <property type="entry name" value="CopC_dom"/>
</dbReference>
<reference evidence="9 10" key="1">
    <citation type="submission" date="2020-07" db="EMBL/GenBank/DDBJ databases">
        <title>Draft genome and description of Aeromicrobium phoceense strain Marseille-Q0843 isolated from healthy skin swab.</title>
        <authorList>
            <person name="Boxberger M."/>
            <person name="La Scola B."/>
        </authorList>
    </citation>
    <scope>NUCLEOTIDE SEQUENCE [LARGE SCALE GENOMIC DNA]</scope>
    <source>
        <strain evidence="9 10">Marseille-Q0843</strain>
    </source>
</reference>
<feature type="region of interest" description="Disordered" evidence="5">
    <location>
        <begin position="118"/>
        <end position="154"/>
    </location>
</feature>
<name>A0A838XC37_9ACTN</name>
<dbReference type="AlphaFoldDB" id="A0A838XC37"/>
<protein>
    <submittedName>
        <fullName evidence="9">Copper resistance protein CopC</fullName>
    </submittedName>
</protein>
<proteinExistence type="predicted"/>
<dbReference type="PANTHER" id="PTHR34820:SF4">
    <property type="entry name" value="INNER MEMBRANE PROTEIN YEBZ"/>
    <property type="match status" value="1"/>
</dbReference>
<dbReference type="GO" id="GO:0030313">
    <property type="term" value="C:cell envelope"/>
    <property type="evidence" value="ECO:0007669"/>
    <property type="project" value="UniProtKB-SubCell"/>
</dbReference>